<dbReference type="PANTHER" id="PTHR43409">
    <property type="entry name" value="ANAEROBIC MAGNESIUM-PROTOPORPHYRIN IX MONOMETHYL ESTER CYCLASE-RELATED"/>
    <property type="match status" value="1"/>
</dbReference>
<evidence type="ECO:0000313" key="8">
    <source>
        <dbReference type="Proteomes" id="UP000281738"/>
    </source>
</evidence>
<dbReference type="SFLD" id="SFLDF00324">
    <property type="entry name" value="bacteriocin_maturation"/>
    <property type="match status" value="1"/>
</dbReference>
<evidence type="ECO:0000256" key="2">
    <source>
        <dbReference type="ARBA" id="ARBA00022691"/>
    </source>
</evidence>
<organism evidence="7 8">
    <name type="scientific">Nocardioides aurantiacus</name>
    <dbReference type="NCBI Taxonomy" id="86796"/>
    <lineage>
        <taxon>Bacteria</taxon>
        <taxon>Bacillati</taxon>
        <taxon>Actinomycetota</taxon>
        <taxon>Actinomycetes</taxon>
        <taxon>Propionibacteriales</taxon>
        <taxon>Nocardioidaceae</taxon>
        <taxon>Nocardioides</taxon>
    </lineage>
</organism>
<dbReference type="SMART" id="SM00729">
    <property type="entry name" value="Elp3"/>
    <property type="match status" value="1"/>
</dbReference>
<dbReference type="InterPro" id="IPR006158">
    <property type="entry name" value="Cobalamin-bd"/>
</dbReference>
<dbReference type="OrthoDB" id="9801424at2"/>
<evidence type="ECO:0000256" key="1">
    <source>
        <dbReference type="ARBA" id="ARBA00001966"/>
    </source>
</evidence>
<dbReference type="InterPro" id="IPR023404">
    <property type="entry name" value="rSAM_horseshoe"/>
</dbReference>
<accession>A0A3N2CUC0</accession>
<dbReference type="InterPro" id="IPR051198">
    <property type="entry name" value="BchE-like"/>
</dbReference>
<dbReference type="GO" id="GO:0046872">
    <property type="term" value="F:metal ion binding"/>
    <property type="evidence" value="ECO:0007669"/>
    <property type="project" value="UniProtKB-KW"/>
</dbReference>
<dbReference type="PANTHER" id="PTHR43409:SF7">
    <property type="entry name" value="BLL1977 PROTEIN"/>
    <property type="match status" value="1"/>
</dbReference>
<dbReference type="Pfam" id="PF04055">
    <property type="entry name" value="Radical_SAM"/>
    <property type="match status" value="1"/>
</dbReference>
<dbReference type="NCBIfam" id="TIGR03975">
    <property type="entry name" value="rSAM_ocin_1"/>
    <property type="match status" value="1"/>
</dbReference>
<gene>
    <name evidence="7" type="ORF">EDD33_1994</name>
</gene>
<keyword evidence="4" id="KW-0408">Iron</keyword>
<evidence type="ECO:0000259" key="6">
    <source>
        <dbReference type="PROSITE" id="PS51332"/>
    </source>
</evidence>
<dbReference type="GO" id="GO:0003824">
    <property type="term" value="F:catalytic activity"/>
    <property type="evidence" value="ECO:0007669"/>
    <property type="project" value="InterPro"/>
</dbReference>
<protein>
    <submittedName>
        <fullName evidence="7">Ribosomal peptide maturation radical SAM protein 1</fullName>
    </submittedName>
</protein>
<sequence length="640" mass="70273">MELMQIGRSATLDTERTQARHLDSLSVGLVCMPWAVVDMPSLALSTVGPVFADCPEVAELDVVYANIAWLDHLRREADLDPAYYELIVDAEIFGIGEWVFSSYFRPEVRADETRFHDLITSSKHVAAYEAMFAAAPDFIDQMARQIIASAPDVVGLTSTFDQNIASFALAHRIKALAPHIVTVLGGANCDGVQGTAVHQARRELDYVIRGEAERAIGPLVQHIAASLADDQEGPSARVNTIAGLCWRSSDGESVSNPPGPMPVSMNLVPEPDYRHYFRDLGRSSIDGTIDVKLPLEASRGCWWGAKHHCTFCGLNGSAMTHRAKPAERVQAEASRAVLEHNVLDLVFSDNILAPDHVTRLVTDLSLPEEWDVRLFAEVKSNLSFSQLEALAQGGFTQLQPGIESLSSSVLKIMRKGVTGWQNVRFLRDCATSRIYPSWNILTGFPAESDADYVSVIESLPSLHHLTAPAGVFPIKLERFSPYFDDPDLGLTMIGPADHLVRAYEGVQEGLDDFIYVFDSEPAGIGPARFDQLRDAVAQWRSYAPTSRLVALEGAGQTLTVIDDRPAWPSGEFVLESDFEARAYRLLAKGRTVTGLTKRLSEQGIEVSEATAVDLLTEWTRAGIVFCEDDAYVALATGLRW</sequence>
<keyword evidence="5" id="KW-0411">Iron-sulfur</keyword>
<evidence type="ECO:0000256" key="3">
    <source>
        <dbReference type="ARBA" id="ARBA00022723"/>
    </source>
</evidence>
<proteinExistence type="predicted"/>
<dbReference type="AlphaFoldDB" id="A0A3N2CUC0"/>
<keyword evidence="8" id="KW-1185">Reference proteome</keyword>
<dbReference type="GO" id="GO:0051536">
    <property type="term" value="F:iron-sulfur cluster binding"/>
    <property type="evidence" value="ECO:0007669"/>
    <property type="project" value="UniProtKB-KW"/>
</dbReference>
<dbReference type="Pfam" id="PF02310">
    <property type="entry name" value="B12-binding"/>
    <property type="match status" value="1"/>
</dbReference>
<feature type="domain" description="B12-binding" evidence="6">
    <location>
        <begin position="76"/>
        <end position="230"/>
    </location>
</feature>
<dbReference type="InterPro" id="IPR058240">
    <property type="entry name" value="rSAM_sf"/>
</dbReference>
<dbReference type="InterPro" id="IPR007197">
    <property type="entry name" value="rSAM"/>
</dbReference>
<dbReference type="InterPro" id="IPR006638">
    <property type="entry name" value="Elp3/MiaA/NifB-like_rSAM"/>
</dbReference>
<keyword evidence="3" id="KW-0479">Metal-binding</keyword>
<keyword evidence="2" id="KW-0949">S-adenosyl-L-methionine</keyword>
<name>A0A3N2CUC0_9ACTN</name>
<dbReference type="Gene3D" id="3.40.50.280">
    <property type="entry name" value="Cobalamin-binding domain"/>
    <property type="match status" value="1"/>
</dbReference>
<dbReference type="SUPFAM" id="SSF102114">
    <property type="entry name" value="Radical SAM enzymes"/>
    <property type="match status" value="1"/>
</dbReference>
<dbReference type="EMBL" id="RKHO01000001">
    <property type="protein sequence ID" value="ROR91133.1"/>
    <property type="molecule type" value="Genomic_DNA"/>
</dbReference>
<evidence type="ECO:0000256" key="5">
    <source>
        <dbReference type="ARBA" id="ARBA00023014"/>
    </source>
</evidence>
<reference evidence="7 8" key="1">
    <citation type="submission" date="2018-11" db="EMBL/GenBank/DDBJ databases">
        <title>Sequencing the genomes of 1000 actinobacteria strains.</title>
        <authorList>
            <person name="Klenk H.-P."/>
        </authorList>
    </citation>
    <scope>NUCLEOTIDE SEQUENCE [LARGE SCALE GENOMIC DNA]</scope>
    <source>
        <strain evidence="7 8">DSM 12652</strain>
    </source>
</reference>
<comment type="caution">
    <text evidence="7">The sequence shown here is derived from an EMBL/GenBank/DDBJ whole genome shotgun (WGS) entry which is preliminary data.</text>
</comment>
<dbReference type="PROSITE" id="PS51332">
    <property type="entry name" value="B12_BINDING"/>
    <property type="match status" value="1"/>
</dbReference>
<dbReference type="SFLD" id="SFLDG01082">
    <property type="entry name" value="B12-binding_domain_containing"/>
    <property type="match status" value="1"/>
</dbReference>
<dbReference type="GO" id="GO:0031419">
    <property type="term" value="F:cobalamin binding"/>
    <property type="evidence" value="ECO:0007669"/>
    <property type="project" value="InterPro"/>
</dbReference>
<dbReference type="InterPro" id="IPR023984">
    <property type="entry name" value="rSAM_ocin_1"/>
</dbReference>
<dbReference type="SFLD" id="SFLDS00029">
    <property type="entry name" value="Radical_SAM"/>
    <property type="match status" value="1"/>
</dbReference>
<dbReference type="Proteomes" id="UP000281738">
    <property type="component" value="Unassembled WGS sequence"/>
</dbReference>
<dbReference type="GO" id="GO:0005829">
    <property type="term" value="C:cytosol"/>
    <property type="evidence" value="ECO:0007669"/>
    <property type="project" value="TreeGrafter"/>
</dbReference>
<comment type="cofactor">
    <cofactor evidence="1">
        <name>[4Fe-4S] cluster</name>
        <dbReference type="ChEBI" id="CHEBI:49883"/>
    </cofactor>
</comment>
<dbReference type="Gene3D" id="3.80.30.20">
    <property type="entry name" value="tm_1862 like domain"/>
    <property type="match status" value="1"/>
</dbReference>
<evidence type="ECO:0000313" key="7">
    <source>
        <dbReference type="EMBL" id="ROR91133.1"/>
    </source>
</evidence>
<evidence type="ECO:0000256" key="4">
    <source>
        <dbReference type="ARBA" id="ARBA00023004"/>
    </source>
</evidence>